<dbReference type="InterPro" id="IPR052158">
    <property type="entry name" value="INH-QAR"/>
</dbReference>
<evidence type="ECO:0000256" key="2">
    <source>
        <dbReference type="ARBA" id="ARBA00023125"/>
    </source>
</evidence>
<reference evidence="5" key="1">
    <citation type="submission" date="2023-06" db="EMBL/GenBank/DDBJ databases">
        <title>SYSU T00b26.</title>
        <authorList>
            <person name="Gao L."/>
            <person name="Fang B.-Z."/>
            <person name="Li W.-J."/>
        </authorList>
    </citation>
    <scope>NUCLEOTIDE SEQUENCE</scope>
    <source>
        <strain evidence="5">SYSU T00b26</strain>
    </source>
</reference>
<keyword evidence="6" id="KW-1185">Reference proteome</keyword>
<dbReference type="InterPro" id="IPR009057">
    <property type="entry name" value="Homeodomain-like_sf"/>
</dbReference>
<evidence type="ECO:0000313" key="5">
    <source>
        <dbReference type="EMBL" id="MDN4471638.1"/>
    </source>
</evidence>
<gene>
    <name evidence="5" type="ORF">QQX04_01370</name>
</gene>
<dbReference type="SUPFAM" id="SSF46689">
    <property type="entry name" value="Homeodomain-like"/>
    <property type="match status" value="2"/>
</dbReference>
<sequence length="327" mass="35510">MRHRRIVLAVFDGVQGLDVFGPADVFYFANYLAEQAGEEVMPYTVEIVAAQAGPVRTASGPAIVADRALDDPDLWPDVLLVAGGLEVIPAAFDRSFVDAVADLARRSEEVGSVCTGALVLAEAGLLKGRTATTHWALAEMLTTTHPEISVDSDRLYAHDGVWTSAGVTAGIDLALQLLRTHHGASMAAAAARHLVVYLQRAGGQMQYSTHLAAQRTDSVTLNDLLVHIADNLQSDLTIRALAERAVMSERSLHRLFTAELGTTPARHVERVRVDAARRMLEMTDDPLSRIAQLVGFGNPETLQRAFKRLVGVPAGEYRGRFELQRSR</sequence>
<protein>
    <submittedName>
        <fullName evidence="5">DJ-1/PfpI family protein</fullName>
    </submittedName>
</protein>
<dbReference type="Pfam" id="PF01965">
    <property type="entry name" value="DJ-1_PfpI"/>
    <property type="match status" value="1"/>
</dbReference>
<dbReference type="Pfam" id="PF12833">
    <property type="entry name" value="HTH_18"/>
    <property type="match status" value="1"/>
</dbReference>
<keyword evidence="2" id="KW-0238">DNA-binding</keyword>
<keyword evidence="3" id="KW-0804">Transcription</keyword>
<dbReference type="PANTHER" id="PTHR43130">
    <property type="entry name" value="ARAC-FAMILY TRANSCRIPTIONAL REGULATOR"/>
    <property type="match status" value="1"/>
</dbReference>
<dbReference type="RefSeq" id="WP_301125464.1">
    <property type="nucleotide sequence ID" value="NZ_JAUHPV010000001.1"/>
</dbReference>
<dbReference type="Gene3D" id="3.40.50.880">
    <property type="match status" value="1"/>
</dbReference>
<dbReference type="PANTHER" id="PTHR43130:SF3">
    <property type="entry name" value="HTH-TYPE TRANSCRIPTIONAL REGULATOR RV1931C"/>
    <property type="match status" value="1"/>
</dbReference>
<dbReference type="SUPFAM" id="SSF52317">
    <property type="entry name" value="Class I glutamine amidotransferase-like"/>
    <property type="match status" value="1"/>
</dbReference>
<dbReference type="SMART" id="SM00342">
    <property type="entry name" value="HTH_ARAC"/>
    <property type="match status" value="1"/>
</dbReference>
<dbReference type="CDD" id="cd03137">
    <property type="entry name" value="GATase1_AraC_1"/>
    <property type="match status" value="1"/>
</dbReference>
<proteinExistence type="predicted"/>
<dbReference type="InterPro" id="IPR018060">
    <property type="entry name" value="HTH_AraC"/>
</dbReference>
<accession>A0ABT8FXK7</accession>
<dbReference type="Gene3D" id="1.10.10.60">
    <property type="entry name" value="Homeodomain-like"/>
    <property type="match status" value="1"/>
</dbReference>
<dbReference type="InterPro" id="IPR018062">
    <property type="entry name" value="HTH_AraC-typ_CS"/>
</dbReference>
<evidence type="ECO:0000256" key="1">
    <source>
        <dbReference type="ARBA" id="ARBA00023015"/>
    </source>
</evidence>
<dbReference type="PROSITE" id="PS01124">
    <property type="entry name" value="HTH_ARAC_FAMILY_2"/>
    <property type="match status" value="1"/>
</dbReference>
<evidence type="ECO:0000256" key="3">
    <source>
        <dbReference type="ARBA" id="ARBA00023163"/>
    </source>
</evidence>
<comment type="caution">
    <text evidence="5">The sequence shown here is derived from an EMBL/GenBank/DDBJ whole genome shotgun (WGS) entry which is preliminary data.</text>
</comment>
<evidence type="ECO:0000259" key="4">
    <source>
        <dbReference type="PROSITE" id="PS01124"/>
    </source>
</evidence>
<organism evidence="5 6">
    <name type="scientific">Demequina zhanjiangensis</name>
    <dbReference type="NCBI Taxonomy" id="3051659"/>
    <lineage>
        <taxon>Bacteria</taxon>
        <taxon>Bacillati</taxon>
        <taxon>Actinomycetota</taxon>
        <taxon>Actinomycetes</taxon>
        <taxon>Micrococcales</taxon>
        <taxon>Demequinaceae</taxon>
        <taxon>Demequina</taxon>
    </lineage>
</organism>
<evidence type="ECO:0000313" key="6">
    <source>
        <dbReference type="Proteomes" id="UP001172738"/>
    </source>
</evidence>
<dbReference type="PROSITE" id="PS00041">
    <property type="entry name" value="HTH_ARAC_FAMILY_1"/>
    <property type="match status" value="1"/>
</dbReference>
<dbReference type="InterPro" id="IPR002818">
    <property type="entry name" value="DJ-1/PfpI"/>
</dbReference>
<dbReference type="EMBL" id="JAUHPV010000001">
    <property type="protein sequence ID" value="MDN4471638.1"/>
    <property type="molecule type" value="Genomic_DNA"/>
</dbReference>
<feature type="domain" description="HTH araC/xylS-type" evidence="4">
    <location>
        <begin position="222"/>
        <end position="320"/>
    </location>
</feature>
<dbReference type="InterPro" id="IPR029062">
    <property type="entry name" value="Class_I_gatase-like"/>
</dbReference>
<name>A0ABT8FXK7_9MICO</name>
<keyword evidence="1" id="KW-0805">Transcription regulation</keyword>
<dbReference type="Proteomes" id="UP001172738">
    <property type="component" value="Unassembled WGS sequence"/>
</dbReference>